<dbReference type="PANTHER" id="PTHR43471">
    <property type="entry name" value="ABC TRANSPORTER PERMEASE"/>
    <property type="match status" value="1"/>
</dbReference>
<feature type="domain" description="ABC-2 type transporter transmembrane" evidence="6">
    <location>
        <begin position="19"/>
        <end position="389"/>
    </location>
</feature>
<evidence type="ECO:0000313" key="10">
    <source>
        <dbReference type="Proteomes" id="UP000095780"/>
    </source>
</evidence>
<dbReference type="Pfam" id="PF12698">
    <property type="entry name" value="ABC2_membrane_3"/>
    <property type="match status" value="1"/>
</dbReference>
<keyword evidence="2 5" id="KW-0812">Transmembrane</keyword>
<organism evidence="8 10">
    <name type="scientific">Lachnospira eligens</name>
    <dbReference type="NCBI Taxonomy" id="39485"/>
    <lineage>
        <taxon>Bacteria</taxon>
        <taxon>Bacillati</taxon>
        <taxon>Bacillota</taxon>
        <taxon>Clostridia</taxon>
        <taxon>Lachnospirales</taxon>
        <taxon>Lachnospiraceae</taxon>
        <taxon>Lachnospira</taxon>
    </lineage>
</organism>
<keyword evidence="4 5" id="KW-0472">Membrane</keyword>
<dbReference type="OrthoDB" id="9768837at2"/>
<evidence type="ECO:0000256" key="2">
    <source>
        <dbReference type="ARBA" id="ARBA00022692"/>
    </source>
</evidence>
<feature type="transmembrane region" description="Helical" evidence="5">
    <location>
        <begin position="318"/>
        <end position="337"/>
    </location>
</feature>
<feature type="transmembrane region" description="Helical" evidence="5">
    <location>
        <begin position="20"/>
        <end position="42"/>
    </location>
</feature>
<name>A0A174YXZ0_9FIRM</name>
<dbReference type="RefSeq" id="WP_055215033.1">
    <property type="nucleotide sequence ID" value="NZ_CABIXW010000001.1"/>
</dbReference>
<gene>
    <name evidence="8" type="primary">yhaP</name>
    <name evidence="7" type="ORF">ERS852490_00981</name>
    <name evidence="8" type="ORF">ERS852492_00263</name>
</gene>
<protein>
    <submittedName>
        <fullName evidence="8">ABC-type transport system involved in multi-copper enzyme maturation, permease component</fullName>
    </submittedName>
</protein>
<sequence length="415" mass="45894">MKKFGVIFQYEIMNYIKNKSFMISTIVIAVLAAVILFLPSVFDMSGILGINKDDTDDTADNTEITDVIIICDEKDIFAGTGIVEGVLNDVKIENVSSRDALVDKIENDENVIAGFVVKNATDFEYVVNNSDMFDDMTQRFTYAMQLLSQYNYCKENNLDMAEIENAFNPVINSETTVLGKDMMSNYWYCYALIIIVFMVIILYGVMVATSVTQEKSNRTIELLVTSADTNSLFFGKVLAGTSAALLQVGIIFAVILGSYKINRDSWGGLFDKIFNIPSDVLITFAFFGLGGLLFYVFIYGAMGALVSKTEDINKSAGSVQFVIMIVYFIGLSQLNNVDGILMKVLSFLPISSYSAMFARVALGNVSFAEIAVSFVILIVSTIAVGILGSKIYRMGTLRYGNPITLRNAFKNLKHE</sequence>
<dbReference type="EMBL" id="CZBV01000001">
    <property type="protein sequence ID" value="CUQ79994.1"/>
    <property type="molecule type" value="Genomic_DNA"/>
</dbReference>
<evidence type="ECO:0000313" key="7">
    <source>
        <dbReference type="EMBL" id="CUQ76303.1"/>
    </source>
</evidence>
<evidence type="ECO:0000259" key="6">
    <source>
        <dbReference type="Pfam" id="PF12698"/>
    </source>
</evidence>
<feature type="transmembrane region" description="Helical" evidence="5">
    <location>
        <begin position="232"/>
        <end position="259"/>
    </location>
</feature>
<accession>A0A174YXZ0</accession>
<evidence type="ECO:0000256" key="4">
    <source>
        <dbReference type="ARBA" id="ARBA00023136"/>
    </source>
</evidence>
<dbReference type="AlphaFoldDB" id="A0A174YXZ0"/>
<feature type="transmembrane region" description="Helical" evidence="5">
    <location>
        <begin position="344"/>
        <end position="362"/>
    </location>
</feature>
<dbReference type="GO" id="GO:0140359">
    <property type="term" value="F:ABC-type transporter activity"/>
    <property type="evidence" value="ECO:0007669"/>
    <property type="project" value="InterPro"/>
</dbReference>
<feature type="transmembrane region" description="Helical" evidence="5">
    <location>
        <begin position="368"/>
        <end position="388"/>
    </location>
</feature>
<proteinExistence type="predicted"/>
<dbReference type="Proteomes" id="UP000095621">
    <property type="component" value="Unassembled WGS sequence"/>
</dbReference>
<evidence type="ECO:0000256" key="1">
    <source>
        <dbReference type="ARBA" id="ARBA00004141"/>
    </source>
</evidence>
<evidence type="ECO:0000256" key="5">
    <source>
        <dbReference type="SAM" id="Phobius"/>
    </source>
</evidence>
<feature type="transmembrane region" description="Helical" evidence="5">
    <location>
        <begin position="280"/>
        <end position="306"/>
    </location>
</feature>
<reference evidence="9 10" key="1">
    <citation type="submission" date="2015-09" db="EMBL/GenBank/DDBJ databases">
        <authorList>
            <consortium name="Pathogen Informatics"/>
        </authorList>
    </citation>
    <scope>NUCLEOTIDE SEQUENCE [LARGE SCALE GENOMIC DNA]</scope>
    <source>
        <strain evidence="7 9">2789STDY5834875</strain>
        <strain evidence="8 10">2789STDY5834878</strain>
    </source>
</reference>
<keyword evidence="3 5" id="KW-1133">Transmembrane helix</keyword>
<evidence type="ECO:0000313" key="9">
    <source>
        <dbReference type="Proteomes" id="UP000095621"/>
    </source>
</evidence>
<evidence type="ECO:0000313" key="8">
    <source>
        <dbReference type="EMBL" id="CUQ79994.1"/>
    </source>
</evidence>
<evidence type="ECO:0000256" key="3">
    <source>
        <dbReference type="ARBA" id="ARBA00022989"/>
    </source>
</evidence>
<dbReference type="Proteomes" id="UP000095780">
    <property type="component" value="Unassembled WGS sequence"/>
</dbReference>
<dbReference type="EMBL" id="CZBU01000002">
    <property type="protein sequence ID" value="CUQ76303.1"/>
    <property type="molecule type" value="Genomic_DNA"/>
</dbReference>
<dbReference type="GO" id="GO:0016020">
    <property type="term" value="C:membrane"/>
    <property type="evidence" value="ECO:0007669"/>
    <property type="project" value="UniProtKB-SubCell"/>
</dbReference>
<dbReference type="InterPro" id="IPR013525">
    <property type="entry name" value="ABC2_TM"/>
</dbReference>
<comment type="subcellular location">
    <subcellularLocation>
        <location evidence="1">Membrane</location>
        <topology evidence="1">Multi-pass membrane protein</topology>
    </subcellularLocation>
</comment>
<feature type="transmembrane region" description="Helical" evidence="5">
    <location>
        <begin position="187"/>
        <end position="212"/>
    </location>
</feature>